<evidence type="ECO:0000256" key="3">
    <source>
        <dbReference type="ARBA" id="ARBA00022989"/>
    </source>
</evidence>
<evidence type="ECO:0000256" key="2">
    <source>
        <dbReference type="ARBA" id="ARBA00022692"/>
    </source>
</evidence>
<dbReference type="EMBL" id="KI392350">
    <property type="protein sequence ID" value="ERN17302.1"/>
    <property type="molecule type" value="Genomic_DNA"/>
</dbReference>
<evidence type="ECO:0000259" key="6">
    <source>
        <dbReference type="Pfam" id="PF03168"/>
    </source>
</evidence>
<sequence>MSARRGFCTWCFGFTFLLGLTALFLWLSLRPQNPSYDLIDFYSPALNISSSSSNTTRNTTVLFELKISNPNKDSGIHYDAINVSLYYREEKIGESNMQGFYQGHGKTAKKSVVIAAADGPFWEAASLDVLNRTAVFGVDLVTGLRFKVVWANTGHKGVKVAGHVPVGVDGKMVAGKKKRIKLK</sequence>
<evidence type="ECO:0000256" key="5">
    <source>
        <dbReference type="SAM" id="Phobius"/>
    </source>
</evidence>
<evidence type="ECO:0000256" key="1">
    <source>
        <dbReference type="ARBA" id="ARBA00004167"/>
    </source>
</evidence>
<dbReference type="OrthoDB" id="1914670at2759"/>
<name>U5D7A6_AMBTC</name>
<dbReference type="HOGENOM" id="CLU_107779_1_0_1"/>
<dbReference type="InterPro" id="IPR004864">
    <property type="entry name" value="LEA_2"/>
</dbReference>
<dbReference type="Proteomes" id="UP000017836">
    <property type="component" value="Unassembled WGS sequence"/>
</dbReference>
<dbReference type="PANTHER" id="PTHR31415">
    <property type="entry name" value="OS05G0367900 PROTEIN"/>
    <property type="match status" value="1"/>
</dbReference>
<keyword evidence="2 5" id="KW-0812">Transmembrane</keyword>
<accession>U5D7A6</accession>
<keyword evidence="8" id="KW-1185">Reference proteome</keyword>
<proteinExistence type="predicted"/>
<evidence type="ECO:0000256" key="4">
    <source>
        <dbReference type="ARBA" id="ARBA00023136"/>
    </source>
</evidence>
<evidence type="ECO:0000313" key="7">
    <source>
        <dbReference type="EMBL" id="ERN17302.1"/>
    </source>
</evidence>
<dbReference type="GO" id="GO:0098542">
    <property type="term" value="P:defense response to other organism"/>
    <property type="evidence" value="ECO:0007669"/>
    <property type="project" value="InterPro"/>
</dbReference>
<dbReference type="OMA" id="PRCSIHY"/>
<dbReference type="Gramene" id="ERN17302">
    <property type="protein sequence ID" value="ERN17302"/>
    <property type="gene ID" value="AMTR_s00037p00046690"/>
</dbReference>
<dbReference type="InterPro" id="IPR044839">
    <property type="entry name" value="NDR1-like"/>
</dbReference>
<comment type="subcellular location">
    <subcellularLocation>
        <location evidence="1">Membrane</location>
        <topology evidence="1">Single-pass membrane protein</topology>
    </subcellularLocation>
</comment>
<reference evidence="8" key="1">
    <citation type="journal article" date="2013" name="Science">
        <title>The Amborella genome and the evolution of flowering plants.</title>
        <authorList>
            <consortium name="Amborella Genome Project"/>
        </authorList>
    </citation>
    <scope>NUCLEOTIDE SEQUENCE [LARGE SCALE GENOMIC DNA]</scope>
</reference>
<keyword evidence="4 5" id="KW-0472">Membrane</keyword>
<dbReference type="Pfam" id="PF03168">
    <property type="entry name" value="LEA_2"/>
    <property type="match status" value="1"/>
</dbReference>
<keyword evidence="3 5" id="KW-1133">Transmembrane helix</keyword>
<dbReference type="eggNOG" id="ENOG502RZ5H">
    <property type="taxonomic scope" value="Eukaryota"/>
</dbReference>
<dbReference type="GO" id="GO:0005886">
    <property type="term" value="C:plasma membrane"/>
    <property type="evidence" value="ECO:0000318"/>
    <property type="project" value="GO_Central"/>
</dbReference>
<feature type="domain" description="Late embryogenesis abundant protein LEA-2 subgroup" evidence="6">
    <location>
        <begin position="65"/>
        <end position="155"/>
    </location>
</feature>
<feature type="transmembrane region" description="Helical" evidence="5">
    <location>
        <begin position="7"/>
        <end position="29"/>
    </location>
</feature>
<dbReference type="GO" id="GO:0009506">
    <property type="term" value="C:plasmodesma"/>
    <property type="evidence" value="ECO:0000318"/>
    <property type="project" value="GO_Central"/>
</dbReference>
<organism evidence="7 8">
    <name type="scientific">Amborella trichopoda</name>
    <dbReference type="NCBI Taxonomy" id="13333"/>
    <lineage>
        <taxon>Eukaryota</taxon>
        <taxon>Viridiplantae</taxon>
        <taxon>Streptophyta</taxon>
        <taxon>Embryophyta</taxon>
        <taxon>Tracheophyta</taxon>
        <taxon>Spermatophyta</taxon>
        <taxon>Magnoliopsida</taxon>
        <taxon>Amborellales</taxon>
        <taxon>Amborellaceae</taxon>
        <taxon>Amborella</taxon>
    </lineage>
</organism>
<dbReference type="KEGG" id="atr:18445638"/>
<evidence type="ECO:0000313" key="8">
    <source>
        <dbReference type="Proteomes" id="UP000017836"/>
    </source>
</evidence>
<gene>
    <name evidence="7" type="ORF">AMTR_s00037p00046690</name>
</gene>
<protein>
    <recommendedName>
        <fullName evidence="6">Late embryogenesis abundant protein LEA-2 subgroup domain-containing protein</fullName>
    </recommendedName>
</protein>
<dbReference type="PANTHER" id="PTHR31415:SF125">
    <property type="entry name" value="HARPIN INDUCING PROTEIN 1-LIKE 9"/>
    <property type="match status" value="1"/>
</dbReference>
<dbReference type="AlphaFoldDB" id="U5D7A6"/>